<feature type="compositionally biased region" description="Low complexity" evidence="1">
    <location>
        <begin position="702"/>
        <end position="712"/>
    </location>
</feature>
<feature type="compositionally biased region" description="Low complexity" evidence="1">
    <location>
        <begin position="14"/>
        <end position="35"/>
    </location>
</feature>
<protein>
    <submittedName>
        <fullName evidence="3">ASX protein</fullName>
    </submittedName>
</protein>
<dbReference type="PANTHER" id="PTHR13578">
    <property type="entry name" value="ADDITIONAL SEX COMBS LIKE PROTEIN ASXL"/>
    <property type="match status" value="1"/>
</dbReference>
<feature type="non-terminal residue" evidence="3">
    <location>
        <position position="951"/>
    </location>
</feature>
<feature type="compositionally biased region" description="Acidic residues" evidence="1">
    <location>
        <begin position="723"/>
        <end position="732"/>
    </location>
</feature>
<evidence type="ECO:0000313" key="3">
    <source>
        <dbReference type="EMBL" id="NXP55448.1"/>
    </source>
</evidence>
<dbReference type="GO" id="GO:0042975">
    <property type="term" value="F:peroxisome proliferator activated receptor binding"/>
    <property type="evidence" value="ECO:0007669"/>
    <property type="project" value="TreeGrafter"/>
</dbReference>
<dbReference type="OrthoDB" id="9348951at2759"/>
<feature type="compositionally biased region" description="Low complexity" evidence="1">
    <location>
        <begin position="269"/>
        <end position="286"/>
    </location>
</feature>
<keyword evidence="4" id="KW-1185">Reference proteome</keyword>
<sequence length="951" mass="97174">SSGLSPEESKRLMANTVPAAPETPTAPTEHPTSTPGAATPPREEVPPPPVSAAPPAPVVKEEEERREDTQPSPTKPAEPLAALDRSPGEPSVPAEEKFHPESIQEKPQTSMSPKAEEEGKATTAEDTKEPAGASGLTPVKPKSPEAGERVKSPVVAPEAAEGRSPVTEDMEVTVEGRKRKVEACEEAAPEKRPRVLESCQQHQAFRGQPQPFPAAGTPVPRVPPLKIPVSRISPMPFPAGQVSPRARFAASLSSLGRTGARTLADIKAKAQQAKAQRAAAAAAAPRRPAPRGGGGGEKINAAPSSTNQTGSGGSALELAGTGSGGGSRRFFPYSQVPRDREQAPPGGAPGAQLQQSPAPQPNRCPPPPAALGGTPPRLTPGSPGAGGGQSRGEAPPGQAGGGRDAAAHGAPAQAAPAAPAGTGRDVPPSKSPSPVASPTPVSSEAQAGAVVTSGTSVPNTPSAAPGLKAQAGSGGALPKPSSSIPANNPLVTQLLQGKSVPLEQILPKPLTRAEMKTVPLASPDDKGAPAAPRAPGAAGSGEEGDRHPSLPTQSLPTQSLPTQHLGKVFCQNRPLPHIPRSFPLPSGKEPGLEQCHEALSKATQEQILQTLIKKVQRQNVLSIQQPPQLSLPRSGFQLETSSSSQRFTLGFMGRRTSKPAMSGHYLLNISTYGRGSESLRRGFTSNPESRLCPISPGGGGAPRAAFGDCDGTAGPGGGGSSSDEGDADDESTGDEREVTEEPRCEEGQASSGEHSAPPRQGVGVEAAAPQRGAASREKLQALGGSALARDLLQAAQEQMAHAIRGKTHSVPELSSTPTPSPDSLHPPKLTGNAAPPLIGPSYSGTINVSTSPDVNQGSLMVTGLSECDRLSSTMGDVMSFSVTVTTIPAGSGARAQALPVQAFAEDAAMEDPPAKCYCRLKAMIMCKGCGAFCHDDCIGPSKLCVSCLVVR</sequence>
<evidence type="ECO:0000256" key="1">
    <source>
        <dbReference type="SAM" id="MobiDB-lite"/>
    </source>
</evidence>
<dbReference type="GO" id="GO:0003677">
    <property type="term" value="F:DNA binding"/>
    <property type="evidence" value="ECO:0007669"/>
    <property type="project" value="InterPro"/>
</dbReference>
<dbReference type="Pfam" id="PF13922">
    <property type="entry name" value="PHD_3"/>
    <property type="match status" value="1"/>
</dbReference>
<reference evidence="3 4" key="1">
    <citation type="submission" date="2019-09" db="EMBL/GenBank/DDBJ databases">
        <title>Bird 10,000 Genomes (B10K) Project - Family phase.</title>
        <authorList>
            <person name="Zhang G."/>
        </authorList>
    </citation>
    <scope>NUCLEOTIDE SEQUENCE [LARGE SCALE GENOMIC DNA]</scope>
    <source>
        <strain evidence="3">B10K-DU-001-55</strain>
        <tissue evidence="3">Muscle</tissue>
    </source>
</reference>
<feature type="compositionally biased region" description="Basic and acidic residues" evidence="1">
    <location>
        <begin position="59"/>
        <end position="69"/>
    </location>
</feature>
<feature type="domain" description="Protein ASX-like PHD" evidence="2">
    <location>
        <begin position="896"/>
        <end position="949"/>
    </location>
</feature>
<feature type="compositionally biased region" description="Polar residues" evidence="1">
    <location>
        <begin position="550"/>
        <end position="560"/>
    </location>
</feature>
<gene>
    <name evidence="3" type="primary">Asx_1</name>
    <name evidence="3" type="ORF">HELFUL_R05586</name>
</gene>
<feature type="compositionally biased region" description="Low complexity" evidence="1">
    <location>
        <begin position="407"/>
        <end position="428"/>
    </location>
</feature>
<dbReference type="GO" id="GO:0045944">
    <property type="term" value="P:positive regulation of transcription by RNA polymerase II"/>
    <property type="evidence" value="ECO:0007669"/>
    <property type="project" value="TreeGrafter"/>
</dbReference>
<feature type="region of interest" description="Disordered" evidence="1">
    <location>
        <begin position="806"/>
        <end position="835"/>
    </location>
</feature>
<feature type="non-terminal residue" evidence="3">
    <location>
        <position position="1"/>
    </location>
</feature>
<organism evidence="3 4">
    <name type="scientific">Heliornis fulica</name>
    <name type="common">sungrebe</name>
    <dbReference type="NCBI Taxonomy" id="54369"/>
    <lineage>
        <taxon>Eukaryota</taxon>
        <taxon>Metazoa</taxon>
        <taxon>Chordata</taxon>
        <taxon>Craniata</taxon>
        <taxon>Vertebrata</taxon>
        <taxon>Euteleostomi</taxon>
        <taxon>Archelosauria</taxon>
        <taxon>Archosauria</taxon>
        <taxon>Dinosauria</taxon>
        <taxon>Saurischia</taxon>
        <taxon>Theropoda</taxon>
        <taxon>Coelurosauria</taxon>
        <taxon>Aves</taxon>
        <taxon>Neognathae</taxon>
        <taxon>Neoaves</taxon>
        <taxon>Gruiformes</taxon>
        <taxon>Heliornithidae</taxon>
        <taxon>Heliornis</taxon>
    </lineage>
</organism>
<feature type="compositionally biased region" description="Basic and acidic residues" evidence="1">
    <location>
        <begin position="733"/>
        <end position="746"/>
    </location>
</feature>
<dbReference type="GO" id="GO:0035517">
    <property type="term" value="C:PR-DUB complex"/>
    <property type="evidence" value="ECO:0007669"/>
    <property type="project" value="TreeGrafter"/>
</dbReference>
<feature type="compositionally biased region" description="Basic and acidic residues" evidence="1">
    <location>
        <begin position="114"/>
        <end position="129"/>
    </location>
</feature>
<feature type="compositionally biased region" description="Low complexity" evidence="1">
    <location>
        <begin position="528"/>
        <end position="537"/>
    </location>
</feature>
<comment type="caution">
    <text evidence="3">The sequence shown here is derived from an EMBL/GenBank/DDBJ whole genome shotgun (WGS) entry which is preliminary data.</text>
</comment>
<proteinExistence type="predicted"/>
<feature type="compositionally biased region" description="Basic and acidic residues" evidence="1">
    <location>
        <begin position="142"/>
        <end position="151"/>
    </location>
</feature>
<feature type="compositionally biased region" description="Low complexity" evidence="1">
    <location>
        <begin position="810"/>
        <end position="827"/>
    </location>
</feature>
<name>A0A7L2BAE6_9GRUI</name>
<feature type="compositionally biased region" description="Basic and acidic residues" evidence="1">
    <location>
        <begin position="94"/>
        <end position="104"/>
    </location>
</feature>
<dbReference type="AlphaFoldDB" id="A0A7L2BAE6"/>
<feature type="region of interest" description="Disordered" evidence="1">
    <location>
        <begin position="267"/>
        <end position="560"/>
    </location>
</feature>
<feature type="compositionally biased region" description="Pro residues" evidence="1">
    <location>
        <begin position="46"/>
        <end position="57"/>
    </location>
</feature>
<feature type="region of interest" description="Disordered" evidence="1">
    <location>
        <begin position="1"/>
        <end position="220"/>
    </location>
</feature>
<evidence type="ECO:0000259" key="2">
    <source>
        <dbReference type="Pfam" id="PF13922"/>
    </source>
</evidence>
<dbReference type="EMBL" id="VXBZ01011808">
    <property type="protein sequence ID" value="NXP55448.1"/>
    <property type="molecule type" value="Genomic_DNA"/>
</dbReference>
<feature type="region of interest" description="Disordered" evidence="1">
    <location>
        <begin position="676"/>
        <end position="777"/>
    </location>
</feature>
<dbReference type="InterPro" id="IPR024811">
    <property type="entry name" value="ASX/ASX-like"/>
</dbReference>
<feature type="compositionally biased region" description="Low complexity" evidence="1">
    <location>
        <begin position="370"/>
        <end position="382"/>
    </location>
</feature>
<feature type="compositionally biased region" description="Polar residues" evidence="1">
    <location>
        <begin position="480"/>
        <end position="496"/>
    </location>
</feature>
<dbReference type="GO" id="GO:0009887">
    <property type="term" value="P:animal organ morphogenesis"/>
    <property type="evidence" value="ECO:0007669"/>
    <property type="project" value="TreeGrafter"/>
</dbReference>
<accession>A0A7L2BAE6</accession>
<feature type="compositionally biased region" description="Polar residues" evidence="1">
    <location>
        <begin position="452"/>
        <end position="462"/>
    </location>
</feature>
<dbReference type="Proteomes" id="UP000590868">
    <property type="component" value="Unassembled WGS sequence"/>
</dbReference>
<dbReference type="GO" id="GO:0003682">
    <property type="term" value="F:chromatin binding"/>
    <property type="evidence" value="ECO:0007669"/>
    <property type="project" value="TreeGrafter"/>
</dbReference>
<dbReference type="PANTHER" id="PTHR13578:SF11">
    <property type="entry name" value="POLYCOMB GROUP PROTEIN ASXL2-RELATED"/>
    <property type="match status" value="1"/>
</dbReference>
<feature type="compositionally biased region" description="Pro residues" evidence="1">
    <location>
        <begin position="358"/>
        <end position="369"/>
    </location>
</feature>
<evidence type="ECO:0000313" key="4">
    <source>
        <dbReference type="Proteomes" id="UP000590868"/>
    </source>
</evidence>
<dbReference type="InterPro" id="IPR026905">
    <property type="entry name" value="ASX-like_PHD"/>
</dbReference>